<dbReference type="EMBL" id="JACCBE010000001">
    <property type="protein sequence ID" value="NYD56938.1"/>
    <property type="molecule type" value="Genomic_DNA"/>
</dbReference>
<evidence type="ECO:0000256" key="1">
    <source>
        <dbReference type="ARBA" id="ARBA00022679"/>
    </source>
</evidence>
<organism evidence="4 5">
    <name type="scientific">Nocardioides marinisabuli</name>
    <dbReference type="NCBI Taxonomy" id="419476"/>
    <lineage>
        <taxon>Bacteria</taxon>
        <taxon>Bacillati</taxon>
        <taxon>Actinomycetota</taxon>
        <taxon>Actinomycetes</taxon>
        <taxon>Propionibacteriales</taxon>
        <taxon>Nocardioidaceae</taxon>
        <taxon>Nocardioides</taxon>
    </lineage>
</organism>
<dbReference type="Gene3D" id="3.40.630.30">
    <property type="match status" value="1"/>
</dbReference>
<dbReference type="SUPFAM" id="SSF55729">
    <property type="entry name" value="Acyl-CoA N-acyltransferases (Nat)"/>
    <property type="match status" value="2"/>
</dbReference>
<keyword evidence="1 4" id="KW-0808">Transferase</keyword>
<evidence type="ECO:0000256" key="2">
    <source>
        <dbReference type="ARBA" id="ARBA00023315"/>
    </source>
</evidence>
<name>A0A7Y9EZN6_9ACTN</name>
<dbReference type="AlphaFoldDB" id="A0A7Y9EZN6"/>
<feature type="domain" description="N-acetyltransferase" evidence="3">
    <location>
        <begin position="167"/>
        <end position="308"/>
    </location>
</feature>
<keyword evidence="5" id="KW-1185">Reference proteome</keyword>
<dbReference type="PANTHER" id="PTHR43877:SF1">
    <property type="entry name" value="ACETYLTRANSFERASE"/>
    <property type="match status" value="1"/>
</dbReference>
<dbReference type="InterPro" id="IPR050832">
    <property type="entry name" value="Bact_Acetyltransf"/>
</dbReference>
<protein>
    <submittedName>
        <fullName evidence="4">GNAT superfamily N-acetyltransferase</fullName>
    </submittedName>
</protein>
<dbReference type="PROSITE" id="PS51186">
    <property type="entry name" value="GNAT"/>
    <property type="match status" value="2"/>
</dbReference>
<evidence type="ECO:0000259" key="3">
    <source>
        <dbReference type="PROSITE" id="PS51186"/>
    </source>
</evidence>
<dbReference type="GO" id="GO:0016747">
    <property type="term" value="F:acyltransferase activity, transferring groups other than amino-acyl groups"/>
    <property type="evidence" value="ECO:0007669"/>
    <property type="project" value="InterPro"/>
</dbReference>
<evidence type="ECO:0000313" key="5">
    <source>
        <dbReference type="Proteomes" id="UP000516957"/>
    </source>
</evidence>
<dbReference type="InterPro" id="IPR000182">
    <property type="entry name" value="GNAT_dom"/>
</dbReference>
<proteinExistence type="predicted"/>
<gene>
    <name evidence="4" type="ORF">BKA08_001176</name>
</gene>
<sequence length="308" mass="33036">MSTTPAPLPPGLRTRTLTLDDAAAVADLVRAEETVDLGAPEVDVEDIRADWLRPSYDLASSAVGVEDPAAGGRLVAYVDHAGDDVAYAAVDPAHQGRGIGTWLAGWVQQRARERGATRVGSQVPQDSAADRLMAALGYRVRWTAWDLELPEGVTMPAAPLAAGHTLRDADPADPADREAAWTLLEDCFLEWAERPRQPLADFGARVWDREGHQPWNLRLVHDADGVLVGATHVHLAGGGGYVAKVGVRRDRRGQGLAAAMLVDAFALAREHGATRCYLSTDSRTGALGLYEKVGMVVSSTWVNRAIDL</sequence>
<dbReference type="InterPro" id="IPR016181">
    <property type="entry name" value="Acyl_CoA_acyltransferase"/>
</dbReference>
<dbReference type="RefSeq" id="WP_179614774.1">
    <property type="nucleotide sequence ID" value="NZ_JACCBE010000001.1"/>
</dbReference>
<evidence type="ECO:0000313" key="4">
    <source>
        <dbReference type="EMBL" id="NYD56938.1"/>
    </source>
</evidence>
<dbReference type="Proteomes" id="UP000516957">
    <property type="component" value="Unassembled WGS sequence"/>
</dbReference>
<feature type="domain" description="N-acetyltransferase" evidence="3">
    <location>
        <begin position="12"/>
        <end position="156"/>
    </location>
</feature>
<dbReference type="Pfam" id="PF00583">
    <property type="entry name" value="Acetyltransf_1"/>
    <property type="match status" value="2"/>
</dbReference>
<comment type="caution">
    <text evidence="4">The sequence shown here is derived from an EMBL/GenBank/DDBJ whole genome shotgun (WGS) entry which is preliminary data.</text>
</comment>
<keyword evidence="2" id="KW-0012">Acyltransferase</keyword>
<dbReference type="CDD" id="cd04301">
    <property type="entry name" value="NAT_SF"/>
    <property type="match status" value="2"/>
</dbReference>
<dbReference type="PANTHER" id="PTHR43877">
    <property type="entry name" value="AMINOALKYLPHOSPHONATE N-ACETYLTRANSFERASE-RELATED-RELATED"/>
    <property type="match status" value="1"/>
</dbReference>
<accession>A0A7Y9EZN6</accession>
<reference evidence="4 5" key="1">
    <citation type="submission" date="2020-07" db="EMBL/GenBank/DDBJ databases">
        <title>Sequencing the genomes of 1000 actinobacteria strains.</title>
        <authorList>
            <person name="Klenk H.-P."/>
        </authorList>
    </citation>
    <scope>NUCLEOTIDE SEQUENCE [LARGE SCALE GENOMIC DNA]</scope>
    <source>
        <strain evidence="4 5">DSM 18965</strain>
    </source>
</reference>